<organism evidence="2 3">
    <name type="scientific">Rhodofomes roseus</name>
    <dbReference type="NCBI Taxonomy" id="34475"/>
    <lineage>
        <taxon>Eukaryota</taxon>
        <taxon>Fungi</taxon>
        <taxon>Dikarya</taxon>
        <taxon>Basidiomycota</taxon>
        <taxon>Agaricomycotina</taxon>
        <taxon>Agaricomycetes</taxon>
        <taxon>Polyporales</taxon>
        <taxon>Rhodofomes</taxon>
    </lineage>
</organism>
<dbReference type="Proteomes" id="UP000298390">
    <property type="component" value="Unassembled WGS sequence"/>
</dbReference>
<accession>A0A4Y9Z741</accession>
<dbReference type="STRING" id="34475.A0A4Y9Z741"/>
<dbReference type="SUPFAM" id="SSF51735">
    <property type="entry name" value="NAD(P)-binding Rossmann-fold domains"/>
    <property type="match status" value="1"/>
</dbReference>
<comment type="caution">
    <text evidence="2">The sequence shown here is derived from an EMBL/GenBank/DDBJ whole genome shotgun (WGS) entry which is preliminary data.</text>
</comment>
<gene>
    <name evidence="2" type="ORF">EVJ58_g553</name>
</gene>
<dbReference type="GO" id="GO:0016491">
    <property type="term" value="F:oxidoreductase activity"/>
    <property type="evidence" value="ECO:0007669"/>
    <property type="project" value="UniProtKB-KW"/>
</dbReference>
<name>A0A4Y9Z741_9APHY</name>
<dbReference type="Gene3D" id="3.40.50.720">
    <property type="entry name" value="NAD(P)-binding Rossmann-like Domain"/>
    <property type="match status" value="1"/>
</dbReference>
<dbReference type="AlphaFoldDB" id="A0A4Y9Z741"/>
<keyword evidence="1" id="KW-0560">Oxidoreductase</keyword>
<evidence type="ECO:0000256" key="1">
    <source>
        <dbReference type="ARBA" id="ARBA00023002"/>
    </source>
</evidence>
<proteinExistence type="predicted"/>
<reference evidence="2 3" key="1">
    <citation type="submission" date="2019-01" db="EMBL/GenBank/DDBJ databases">
        <title>Genome sequencing of the rare red list fungi Fomitopsis rosea.</title>
        <authorList>
            <person name="Buettner E."/>
            <person name="Kellner H."/>
        </authorList>
    </citation>
    <scope>NUCLEOTIDE SEQUENCE [LARGE SCALE GENOMIC DNA]</scope>
    <source>
        <strain evidence="2 3">DSM 105464</strain>
    </source>
</reference>
<dbReference type="Pfam" id="PF00106">
    <property type="entry name" value="adh_short"/>
    <property type="match status" value="1"/>
</dbReference>
<dbReference type="EMBL" id="SEKV01000014">
    <property type="protein sequence ID" value="TFY69199.1"/>
    <property type="molecule type" value="Genomic_DNA"/>
</dbReference>
<dbReference type="PRINTS" id="PR00081">
    <property type="entry name" value="GDHRDH"/>
</dbReference>
<evidence type="ECO:0000313" key="2">
    <source>
        <dbReference type="EMBL" id="TFY69199.1"/>
    </source>
</evidence>
<dbReference type="PANTHER" id="PTHR43157">
    <property type="entry name" value="PHOSPHATIDYLINOSITOL-GLYCAN BIOSYNTHESIS CLASS F PROTEIN-RELATED"/>
    <property type="match status" value="1"/>
</dbReference>
<evidence type="ECO:0000313" key="3">
    <source>
        <dbReference type="Proteomes" id="UP000298390"/>
    </source>
</evidence>
<dbReference type="InterPro" id="IPR002347">
    <property type="entry name" value="SDR_fam"/>
</dbReference>
<dbReference type="InterPro" id="IPR036291">
    <property type="entry name" value="NAD(P)-bd_dom_sf"/>
</dbReference>
<dbReference type="PANTHER" id="PTHR43157:SF31">
    <property type="entry name" value="PHOSPHATIDYLINOSITOL-GLYCAN BIOSYNTHESIS CLASS F PROTEIN"/>
    <property type="match status" value="1"/>
</dbReference>
<protein>
    <submittedName>
        <fullName evidence="2">Uncharacterized protein</fullName>
    </submittedName>
</protein>
<sequence length="211" mass="23753">MDQMPDLTGQVMLVTGGNAGLGKETVKALLEHNAKVYMGARDEQKARAAIEELKEKTGKEAVFLELNLANLASVKKSAEDFLSKEKQLHVLFNNAGVTCMPIEWVTDDGYDLTFGTNVVGTVQTDVMKYATEKDKKFTALLYTFWPVERGVLTSLWAGTMPEPIKHNGEFAVPWARICDPCRPEAYDDEIGNRLWDWLEEEVEPYLKEIYA</sequence>